<keyword evidence="4" id="KW-1185">Reference proteome</keyword>
<feature type="transmembrane region" description="Helical" evidence="1">
    <location>
        <begin position="179"/>
        <end position="196"/>
    </location>
</feature>
<feature type="chain" id="PRO_5037510319" evidence="2">
    <location>
        <begin position="22"/>
        <end position="198"/>
    </location>
</feature>
<keyword evidence="1" id="KW-0812">Transmembrane</keyword>
<name>A0A939EMN3_9HYPH</name>
<evidence type="ECO:0000313" key="4">
    <source>
        <dbReference type="Proteomes" id="UP000664779"/>
    </source>
</evidence>
<keyword evidence="2" id="KW-0732">Signal</keyword>
<keyword evidence="1" id="KW-1133">Transmembrane helix</keyword>
<dbReference type="RefSeq" id="WP_206940152.1">
    <property type="nucleotide sequence ID" value="NZ_JAFLNF010000003.1"/>
</dbReference>
<keyword evidence="1" id="KW-0472">Membrane</keyword>
<protein>
    <submittedName>
        <fullName evidence="3">HupE/UreJ family protein</fullName>
    </submittedName>
</protein>
<feature type="transmembrane region" description="Helical" evidence="1">
    <location>
        <begin position="138"/>
        <end position="164"/>
    </location>
</feature>
<organism evidence="3 4">
    <name type="scientific">Roseibium limicola</name>
    <dbReference type="NCBI Taxonomy" id="2816037"/>
    <lineage>
        <taxon>Bacteria</taxon>
        <taxon>Pseudomonadati</taxon>
        <taxon>Pseudomonadota</taxon>
        <taxon>Alphaproteobacteria</taxon>
        <taxon>Hyphomicrobiales</taxon>
        <taxon>Stappiaceae</taxon>
        <taxon>Roseibium</taxon>
    </lineage>
</organism>
<accession>A0A939EMN3</accession>
<dbReference type="Pfam" id="PF04955">
    <property type="entry name" value="HupE_UreJ"/>
    <property type="match status" value="1"/>
</dbReference>
<dbReference type="PIRSF" id="PIRSF016919">
    <property type="entry name" value="HupE_UreJ"/>
    <property type="match status" value="1"/>
</dbReference>
<evidence type="ECO:0000256" key="1">
    <source>
        <dbReference type="SAM" id="Phobius"/>
    </source>
</evidence>
<sequence>MTYLRAVLTLFALLSASPAFAHLDPAAHGSFAAGLSHPIFGLDHVLAMLSVGLWAALIGGRAIWFLPTGFVLGMVSGYLLSLVGVALPAVEPIILFSVVVLGAVVALALRLPVFAGAAVCAAFGLFHGHAHGGEIGTAGQLAFAFGFLVATAVLHACGVLFGYGAKIGLGPTTQKGERAIRFLGVATTLGGLYLATAG</sequence>
<dbReference type="Proteomes" id="UP000664779">
    <property type="component" value="Unassembled WGS sequence"/>
</dbReference>
<dbReference type="EMBL" id="JAFLNF010000003">
    <property type="protein sequence ID" value="MBO0345520.1"/>
    <property type="molecule type" value="Genomic_DNA"/>
</dbReference>
<feature type="transmembrane region" description="Helical" evidence="1">
    <location>
        <begin position="37"/>
        <end position="57"/>
    </location>
</feature>
<gene>
    <name evidence="3" type="ORF">J0X15_09835</name>
</gene>
<dbReference type="InterPro" id="IPR007038">
    <property type="entry name" value="HupE_UreJ"/>
</dbReference>
<comment type="caution">
    <text evidence="3">The sequence shown here is derived from an EMBL/GenBank/DDBJ whole genome shotgun (WGS) entry which is preliminary data.</text>
</comment>
<evidence type="ECO:0000256" key="2">
    <source>
        <dbReference type="SAM" id="SignalP"/>
    </source>
</evidence>
<evidence type="ECO:0000313" key="3">
    <source>
        <dbReference type="EMBL" id="MBO0345520.1"/>
    </source>
</evidence>
<proteinExistence type="predicted"/>
<reference evidence="3" key="1">
    <citation type="submission" date="2021-03" db="EMBL/GenBank/DDBJ databases">
        <title>Roseibium sp. CAU 1637 isolated from Incheon.</title>
        <authorList>
            <person name="Kim W."/>
        </authorList>
    </citation>
    <scope>NUCLEOTIDE SEQUENCE</scope>
    <source>
        <strain evidence="3">CAU 1637</strain>
    </source>
</reference>
<feature type="signal peptide" evidence="2">
    <location>
        <begin position="1"/>
        <end position="21"/>
    </location>
</feature>
<dbReference type="AlphaFoldDB" id="A0A939EMN3"/>
<feature type="transmembrane region" description="Helical" evidence="1">
    <location>
        <begin position="93"/>
        <end position="126"/>
    </location>
</feature>